<dbReference type="SUPFAM" id="SSF47473">
    <property type="entry name" value="EF-hand"/>
    <property type="match status" value="1"/>
</dbReference>
<dbReference type="Gene3D" id="3.30.1520.10">
    <property type="entry name" value="Phox-like domain"/>
    <property type="match status" value="1"/>
</dbReference>
<evidence type="ECO:0000313" key="14">
    <source>
        <dbReference type="Proteomes" id="UP001473302"/>
    </source>
</evidence>
<dbReference type="Pfam" id="PF04858">
    <property type="entry name" value="TH1"/>
    <property type="match status" value="1"/>
</dbReference>
<dbReference type="InterPro" id="IPR006942">
    <property type="entry name" value="TH1"/>
</dbReference>
<dbReference type="PROSITE" id="PS50195">
    <property type="entry name" value="PX"/>
    <property type="match status" value="1"/>
</dbReference>
<feature type="region of interest" description="Disordered" evidence="11">
    <location>
        <begin position="711"/>
        <end position="772"/>
    </location>
</feature>
<dbReference type="Proteomes" id="UP001473302">
    <property type="component" value="Unassembled WGS sequence"/>
</dbReference>
<evidence type="ECO:0000256" key="3">
    <source>
        <dbReference type="ARBA" id="ARBA00004496"/>
    </source>
</evidence>
<dbReference type="InterPro" id="IPR036871">
    <property type="entry name" value="PX_dom_sf"/>
</dbReference>
<evidence type="ECO:0000256" key="4">
    <source>
        <dbReference type="ARBA" id="ARBA00010883"/>
    </source>
</evidence>
<evidence type="ECO:0000256" key="7">
    <source>
        <dbReference type="ARBA" id="ARBA00022490"/>
    </source>
</evidence>
<dbReference type="Pfam" id="PF19566">
    <property type="entry name" value="Snx8_BAR_dom"/>
    <property type="match status" value="1"/>
</dbReference>
<organism evidence="13 14">
    <name type="scientific">Mucor flavus</name>
    <dbReference type="NCBI Taxonomy" id="439312"/>
    <lineage>
        <taxon>Eukaryota</taxon>
        <taxon>Fungi</taxon>
        <taxon>Fungi incertae sedis</taxon>
        <taxon>Mucoromycota</taxon>
        <taxon>Mucoromycotina</taxon>
        <taxon>Mucoromycetes</taxon>
        <taxon>Mucorales</taxon>
        <taxon>Mucorineae</taxon>
        <taxon>Mucoraceae</taxon>
        <taxon>Mucor</taxon>
    </lineage>
</organism>
<dbReference type="InterPro" id="IPR011992">
    <property type="entry name" value="EF-hand-dom_pair"/>
</dbReference>
<dbReference type="InterPro" id="IPR035704">
    <property type="entry name" value="SNX8/Mvp1_PX"/>
</dbReference>
<comment type="subcellular location">
    <subcellularLocation>
        <location evidence="3">Cytoplasm</location>
    </subcellularLocation>
    <subcellularLocation>
        <location evidence="2">Membrane</location>
        <topology evidence="2">Peripheral membrane protein</topology>
        <orientation evidence="2">Cytoplasmic side</orientation>
    </subcellularLocation>
</comment>
<feature type="domain" description="PX" evidence="12">
    <location>
        <begin position="783"/>
        <end position="891"/>
    </location>
</feature>
<evidence type="ECO:0000256" key="5">
    <source>
        <dbReference type="ARBA" id="ARBA00014268"/>
    </source>
</evidence>
<dbReference type="SUPFAM" id="SSF64268">
    <property type="entry name" value="PX domain"/>
    <property type="match status" value="1"/>
</dbReference>
<dbReference type="PANTHER" id="PTHR47554">
    <property type="entry name" value="SORTING NEXIN MVP1"/>
    <property type="match status" value="1"/>
</dbReference>
<keyword evidence="10" id="KW-0175">Coiled coil</keyword>
<dbReference type="Gene3D" id="1.10.238.10">
    <property type="entry name" value="EF-hand"/>
    <property type="match status" value="1"/>
</dbReference>
<evidence type="ECO:0000256" key="1">
    <source>
        <dbReference type="ARBA" id="ARBA00002474"/>
    </source>
</evidence>
<evidence type="ECO:0000259" key="12">
    <source>
        <dbReference type="PROSITE" id="PS50195"/>
    </source>
</evidence>
<feature type="compositionally biased region" description="Polar residues" evidence="11">
    <location>
        <begin position="739"/>
        <end position="752"/>
    </location>
</feature>
<feature type="coiled-coil region" evidence="10">
    <location>
        <begin position="1069"/>
        <end position="1096"/>
    </location>
</feature>
<evidence type="ECO:0000256" key="6">
    <source>
        <dbReference type="ARBA" id="ARBA00022448"/>
    </source>
</evidence>
<proteinExistence type="inferred from homology"/>
<dbReference type="InterPro" id="IPR028662">
    <property type="entry name" value="SNX8/Mvp1"/>
</dbReference>
<keyword evidence="14" id="KW-1185">Reference proteome</keyword>
<keyword evidence="7" id="KW-0963">Cytoplasm</keyword>
<protein>
    <recommendedName>
        <fullName evidence="5">Sorting nexin MVP1</fullName>
    </recommendedName>
</protein>
<evidence type="ECO:0000256" key="11">
    <source>
        <dbReference type="SAM" id="MobiDB-lite"/>
    </source>
</evidence>
<dbReference type="InterPro" id="IPR045734">
    <property type="entry name" value="Snx8_BAR_dom"/>
</dbReference>
<accession>A0ABP9YV62</accession>
<dbReference type="EMBL" id="BAABUK010000008">
    <property type="protein sequence ID" value="GAA5810747.1"/>
    <property type="molecule type" value="Genomic_DNA"/>
</dbReference>
<dbReference type="Pfam" id="PF00787">
    <property type="entry name" value="PX"/>
    <property type="match status" value="1"/>
</dbReference>
<dbReference type="PANTHER" id="PTHR47554:SF1">
    <property type="entry name" value="SORTING NEXIN MVP1"/>
    <property type="match status" value="1"/>
</dbReference>
<sequence length="1158" mass="132633">MSNTLRIAAIDEYKKALSQKDAILEQNIYTDALSEYLNLGGLPMDAVNLLSESYLGIPSMCNATSISVDSIGLNSHKILRKAIRQQLKNRFDPNRCDKYFMQLGEHTAPQWLDVLIQDPQWRETMYELLEKYPSSSFLNFAILRIAEAGHEIEISKLRTASTYIKVYNLILNDALTELIVKDDSEFDQYIPNLVRICCEREDTYLYVQILLGRLYDEFGGTPFMRLRRELELAARNRGNHAFVDLLHSQVSHAPIDLSRTIKSIMNSNNLTPGDLISLKRFYSCANPPATMYLCEYDLIIKMLKSLYVPHDGLLLRADMVDDVTYLISYATTINDTKPKLQQKDDVFKVQLVLKDLYTCLSTKTEVGSITNAMKYIISAIRFPIGSMGILLWIEYMAIHTAYFETYFNTKETPSLLLILDEIADRHQLQQAIVFDVIKRCIKHKLDIFAPEIQLALQRTWVDRMLYLVQLHYTLPVLKYFGGVGRELDDSLIVHFVKKVLSMAEAPYTVTFVQHMVHIVEPLVENLTLIKDVQQLVVDFLEKALHSSGPMTEKLRQSIISIKNDDPLSSSMFDSSSNSIMGNTLTTSMFSSQYEQDPWGNHTAASMTQSTRSFTSPNLNYEHTPLFDATNVLAGVRLPNMYEQLFSTSQRSGRVSLSSLTNILSKGKISANHIEMIMQIVVPDGASYVTQSEFNTAIALLACAQNKIGNGEDLPEPSMYNEQEPKPPLSPVIDHPISPEPTTKSNHTSSNNGYPGMKSPKTSASHSSHDTTTKKLDTRHWFKHLEEIAVTVAPEREGFIFKHVNYIVTNEKRSSIVLRRYSDFWWLLEILTKRYPFRALPNLPPKKLGGRDATFLEKRRKGLSRFINAIIRHPILRKDEIVSRFLTEPSELSAWRKQNPPNLDEEFKRKVYNISELDQMVPANLDEQLSKARKRAAAGINHYVNLCFIMERMIRRMHGQATDFSRYSIALNSLAEAELRYHAGECRNCQYVVKGYENVAKHMQSESSILEDQVGNATDGVLENLKKFRDLLVSFRDLDERRGKISTSQMEVIEKRLQANRAKVHQNKGVPGLESDVEKLEESIRTDEAELTHQQDRQIFIRYCMWSEMTYLHKQQAFVSSLYQSFVKDSILFSKLRADNWQDLESPTFEMPANVDLFE</sequence>
<evidence type="ECO:0000313" key="13">
    <source>
        <dbReference type="EMBL" id="GAA5810747.1"/>
    </source>
</evidence>
<gene>
    <name evidence="13" type="ORF">MFLAVUS_004173</name>
</gene>
<comment type="similarity">
    <text evidence="4">Belongs to the sorting nexin family.</text>
</comment>
<keyword evidence="6" id="KW-0813">Transport</keyword>
<evidence type="ECO:0000256" key="10">
    <source>
        <dbReference type="SAM" id="Coils"/>
    </source>
</evidence>
<comment type="caution">
    <text evidence="13">The sequence shown here is derived from an EMBL/GenBank/DDBJ whole genome shotgun (WGS) entry which is preliminary data.</text>
</comment>
<evidence type="ECO:0000256" key="2">
    <source>
        <dbReference type="ARBA" id="ARBA00004287"/>
    </source>
</evidence>
<evidence type="ECO:0000256" key="9">
    <source>
        <dbReference type="ARBA" id="ARBA00023136"/>
    </source>
</evidence>
<keyword evidence="9" id="KW-0472">Membrane</keyword>
<reference evidence="13 14" key="1">
    <citation type="submission" date="2024-04" db="EMBL/GenBank/DDBJ databases">
        <title>genome sequences of Mucor flavus KT1a and Helicostylum pulchrum KT1b strains isolated from the surface of a dry-aged beef.</title>
        <authorList>
            <person name="Toyotome T."/>
            <person name="Hosono M."/>
            <person name="Torimaru M."/>
            <person name="Fukuda K."/>
            <person name="Mikami N."/>
        </authorList>
    </citation>
    <scope>NUCLEOTIDE SEQUENCE [LARGE SCALE GENOMIC DNA]</scope>
    <source>
        <strain evidence="13 14">KT1a</strain>
    </source>
</reference>
<dbReference type="InterPro" id="IPR001683">
    <property type="entry name" value="PX_dom"/>
</dbReference>
<evidence type="ECO:0000256" key="8">
    <source>
        <dbReference type="ARBA" id="ARBA00022927"/>
    </source>
</evidence>
<keyword evidence="8" id="KW-0653">Protein transport</keyword>
<comment type="function">
    <text evidence="1">Required for vacuolar protein sorting.</text>
</comment>
<dbReference type="InterPro" id="IPR027267">
    <property type="entry name" value="AH/BAR_dom_sf"/>
</dbReference>
<dbReference type="Gene3D" id="1.20.1270.60">
    <property type="entry name" value="Arfaptin homology (AH) domain/BAR domain"/>
    <property type="match status" value="1"/>
</dbReference>
<dbReference type="SMART" id="SM00312">
    <property type="entry name" value="PX"/>
    <property type="match status" value="1"/>
</dbReference>
<name>A0ABP9YV62_9FUNG</name>
<dbReference type="CDD" id="cd06866">
    <property type="entry name" value="PX_SNX8_Mvp1p_like"/>
    <property type="match status" value="1"/>
</dbReference>